<comment type="similarity">
    <text evidence="2 6">Belongs to the FKBP-type PPIase family.</text>
</comment>
<sequence>MKLIRLSVIVSFLVLSFVPAFAEDLIIKDIRVGTGKEAFSGSNVTVHYVGTLTNGKKFDSSRDRRTPFTFNLGAGEVIKGWDRGVRGMKEGGIRKLTIPPELGYGSRGAGAAIPPNSTLVFEVELLKVY</sequence>
<comment type="catalytic activity">
    <reaction evidence="1 5 6">
        <text>[protein]-peptidylproline (omega=180) = [protein]-peptidylproline (omega=0)</text>
        <dbReference type="Rhea" id="RHEA:16237"/>
        <dbReference type="Rhea" id="RHEA-COMP:10747"/>
        <dbReference type="Rhea" id="RHEA-COMP:10748"/>
        <dbReference type="ChEBI" id="CHEBI:83833"/>
        <dbReference type="ChEBI" id="CHEBI:83834"/>
        <dbReference type="EC" id="5.2.1.8"/>
    </reaction>
</comment>
<keyword evidence="7" id="KW-0732">Signal</keyword>
<dbReference type="GO" id="GO:0003755">
    <property type="term" value="F:peptidyl-prolyl cis-trans isomerase activity"/>
    <property type="evidence" value="ECO:0007669"/>
    <property type="project" value="UniProtKB-UniRule"/>
</dbReference>
<accession>A0A2M9YTG4</accession>
<dbReference type="EC" id="5.2.1.8" evidence="6"/>
<keyword evidence="3 5" id="KW-0697">Rotamase</keyword>
<dbReference type="Gene3D" id="3.10.50.40">
    <property type="match status" value="1"/>
</dbReference>
<feature type="domain" description="PPIase FKBP-type" evidence="8">
    <location>
        <begin position="41"/>
        <end position="129"/>
    </location>
</feature>
<evidence type="ECO:0000256" key="2">
    <source>
        <dbReference type="ARBA" id="ARBA00006577"/>
    </source>
</evidence>
<dbReference type="PANTHER" id="PTHR43811:SF19">
    <property type="entry name" value="39 KDA FK506-BINDING NUCLEAR PROTEIN"/>
    <property type="match status" value="1"/>
</dbReference>
<evidence type="ECO:0000256" key="7">
    <source>
        <dbReference type="SAM" id="SignalP"/>
    </source>
</evidence>
<dbReference type="InterPro" id="IPR001179">
    <property type="entry name" value="PPIase_FKBP_dom"/>
</dbReference>
<gene>
    <name evidence="10" type="ORF">CH376_10630</name>
    <name evidence="9" type="ORF">CH380_03720</name>
</gene>
<dbReference type="EMBL" id="NPDU01000023">
    <property type="protein sequence ID" value="PJZ61994.1"/>
    <property type="molecule type" value="Genomic_DNA"/>
</dbReference>
<proteinExistence type="inferred from homology"/>
<dbReference type="EMBL" id="NPDV01000002">
    <property type="protein sequence ID" value="PJZ54828.1"/>
    <property type="molecule type" value="Genomic_DNA"/>
</dbReference>
<organism evidence="9 12">
    <name type="scientific">Leptospira adleri</name>
    <dbReference type="NCBI Taxonomy" id="2023186"/>
    <lineage>
        <taxon>Bacteria</taxon>
        <taxon>Pseudomonadati</taxon>
        <taxon>Spirochaetota</taxon>
        <taxon>Spirochaetia</taxon>
        <taxon>Leptospirales</taxon>
        <taxon>Leptospiraceae</taxon>
        <taxon>Leptospira</taxon>
    </lineage>
</organism>
<dbReference type="RefSeq" id="WP_100784392.1">
    <property type="nucleotide sequence ID" value="NZ_NPDU01000023.1"/>
</dbReference>
<evidence type="ECO:0000256" key="4">
    <source>
        <dbReference type="ARBA" id="ARBA00023235"/>
    </source>
</evidence>
<dbReference type="SUPFAM" id="SSF54534">
    <property type="entry name" value="FKBP-like"/>
    <property type="match status" value="1"/>
</dbReference>
<dbReference type="Proteomes" id="UP000232149">
    <property type="component" value="Unassembled WGS sequence"/>
</dbReference>
<feature type="signal peptide" evidence="7">
    <location>
        <begin position="1"/>
        <end position="22"/>
    </location>
</feature>
<keyword evidence="11" id="KW-1185">Reference proteome</keyword>
<evidence type="ECO:0000313" key="10">
    <source>
        <dbReference type="EMBL" id="PJZ61994.1"/>
    </source>
</evidence>
<evidence type="ECO:0000256" key="6">
    <source>
        <dbReference type="RuleBase" id="RU003915"/>
    </source>
</evidence>
<protein>
    <recommendedName>
        <fullName evidence="6">Peptidyl-prolyl cis-trans isomerase</fullName>
        <ecNumber evidence="6">5.2.1.8</ecNumber>
    </recommendedName>
</protein>
<comment type="caution">
    <text evidence="9">The sequence shown here is derived from an EMBL/GenBank/DDBJ whole genome shotgun (WGS) entry which is preliminary data.</text>
</comment>
<evidence type="ECO:0000313" key="9">
    <source>
        <dbReference type="EMBL" id="PJZ54828.1"/>
    </source>
</evidence>
<dbReference type="AlphaFoldDB" id="A0A2M9YTG4"/>
<name>A0A2M9YTG4_9LEPT</name>
<dbReference type="Pfam" id="PF00254">
    <property type="entry name" value="FKBP_C"/>
    <property type="match status" value="1"/>
</dbReference>
<evidence type="ECO:0000259" key="8">
    <source>
        <dbReference type="PROSITE" id="PS50059"/>
    </source>
</evidence>
<dbReference type="PROSITE" id="PS50059">
    <property type="entry name" value="FKBP_PPIASE"/>
    <property type="match status" value="1"/>
</dbReference>
<evidence type="ECO:0000256" key="1">
    <source>
        <dbReference type="ARBA" id="ARBA00000971"/>
    </source>
</evidence>
<dbReference type="FunFam" id="3.10.50.40:FF:000006">
    <property type="entry name" value="Peptidyl-prolyl cis-trans isomerase"/>
    <property type="match status" value="1"/>
</dbReference>
<feature type="chain" id="PRO_5014857934" description="Peptidyl-prolyl cis-trans isomerase" evidence="7">
    <location>
        <begin position="23"/>
        <end position="129"/>
    </location>
</feature>
<evidence type="ECO:0000313" key="11">
    <source>
        <dbReference type="Proteomes" id="UP000232149"/>
    </source>
</evidence>
<evidence type="ECO:0000313" key="12">
    <source>
        <dbReference type="Proteomes" id="UP000232188"/>
    </source>
</evidence>
<reference evidence="11 12" key="1">
    <citation type="submission" date="2017-07" db="EMBL/GenBank/DDBJ databases">
        <title>Leptospira spp. isolated from tropical soils.</title>
        <authorList>
            <person name="Thibeaux R."/>
            <person name="Iraola G."/>
            <person name="Ferres I."/>
            <person name="Bierque E."/>
            <person name="Girault D."/>
            <person name="Soupe-Gilbert M.-E."/>
            <person name="Picardeau M."/>
            <person name="Goarant C."/>
        </authorList>
    </citation>
    <scope>NUCLEOTIDE SEQUENCE [LARGE SCALE GENOMIC DNA]</scope>
    <source>
        <strain evidence="9 12">FH2-B-C1</strain>
        <strain evidence="10 11">FH2-B-D1</strain>
    </source>
</reference>
<dbReference type="Proteomes" id="UP000232188">
    <property type="component" value="Unassembled WGS sequence"/>
</dbReference>
<keyword evidence="4 5" id="KW-0413">Isomerase</keyword>
<evidence type="ECO:0000256" key="5">
    <source>
        <dbReference type="PROSITE-ProRule" id="PRU00277"/>
    </source>
</evidence>
<evidence type="ECO:0000256" key="3">
    <source>
        <dbReference type="ARBA" id="ARBA00023110"/>
    </source>
</evidence>
<dbReference type="PANTHER" id="PTHR43811">
    <property type="entry name" value="FKBP-TYPE PEPTIDYL-PROLYL CIS-TRANS ISOMERASE FKPA"/>
    <property type="match status" value="1"/>
</dbReference>
<dbReference type="InterPro" id="IPR046357">
    <property type="entry name" value="PPIase_dom_sf"/>
</dbReference>